<dbReference type="GO" id="GO:0005615">
    <property type="term" value="C:extracellular space"/>
    <property type="evidence" value="ECO:0007669"/>
    <property type="project" value="TreeGrafter"/>
</dbReference>
<dbReference type="Pfam" id="PF00061">
    <property type="entry name" value="Lipocalin"/>
    <property type="match status" value="1"/>
</dbReference>
<dbReference type="InterPro" id="IPR012674">
    <property type="entry name" value="Calycin"/>
</dbReference>
<keyword evidence="7" id="KW-0325">Glycoprotein</keyword>
<feature type="region of interest" description="Disordered" evidence="9">
    <location>
        <begin position="83"/>
        <end position="106"/>
    </location>
</feature>
<dbReference type="InterPro" id="IPR000566">
    <property type="entry name" value="Lipocln_cytosolic_FA-bd_dom"/>
</dbReference>
<evidence type="ECO:0000256" key="6">
    <source>
        <dbReference type="ARBA" id="ARBA00023157"/>
    </source>
</evidence>
<dbReference type="SMR" id="A0A6P3QSM7"/>
<dbReference type="AlphaFoldDB" id="A0A6P3QSM7"/>
<dbReference type="Proteomes" id="UP000515202">
    <property type="component" value="Unplaced"/>
</dbReference>
<evidence type="ECO:0000256" key="4">
    <source>
        <dbReference type="ARBA" id="ARBA00022525"/>
    </source>
</evidence>
<comment type="subcellular location">
    <subcellularLocation>
        <location evidence="1">Secreted</location>
    </subcellularLocation>
</comment>
<dbReference type="PROSITE" id="PS00213">
    <property type="entry name" value="LIPOCALIN"/>
    <property type="match status" value="1"/>
</dbReference>
<protein>
    <submittedName>
        <fullName evidence="12">Neutrophil gelatinase-associated lipocalin isoform X5</fullName>
    </submittedName>
</protein>
<feature type="region of interest" description="Disordered" evidence="9">
    <location>
        <begin position="128"/>
        <end position="149"/>
    </location>
</feature>
<evidence type="ECO:0000313" key="12">
    <source>
        <dbReference type="RefSeq" id="XP_011362518.1"/>
    </source>
</evidence>
<keyword evidence="5" id="KW-0732">Signal</keyword>
<dbReference type="PRINTS" id="PR01275">
    <property type="entry name" value="NGELATINASE"/>
</dbReference>
<sequence>MRESSHGPHGAGLPAPECLDLRQPGRAHMWTPRVPTAMTGLGHLHGSFSPVLPRAPRILVTACLGTSCPALQESQRPLLLPQPSQLAEHHSQASGNQSRGLDWIPEMQCSPYTPQPGLGLSRGLLEVRDDSSTRSEPLTTNRANQSRRNGYRECQGTLCPCQRCGSPGSAAAQRPHPEIMPLGLLWLGLTLLGALQTQAQASTPNLIPAPPLLKVPLQQDFQDDQFQGKWYVVGLAGNAVSKEEQGKFKMYSTTYQLKEDHSYNVTSILFRDQNCDYFIRTFVPSSQPGQFSLGNIKAYPEVQSYTVRVVATNYHQFAMVFFKKVSKNKEYFKITLYGRTKELTPELKEDFVRFTKSLGLTDDHILFPVPIDKCIDE</sequence>
<evidence type="ECO:0000256" key="9">
    <source>
        <dbReference type="SAM" id="MobiDB-lite"/>
    </source>
</evidence>
<dbReference type="GO" id="GO:0036094">
    <property type="term" value="F:small molecule binding"/>
    <property type="evidence" value="ECO:0007669"/>
    <property type="project" value="InterPro"/>
</dbReference>
<keyword evidence="4" id="KW-0964">Secreted</keyword>
<dbReference type="CTD" id="3934"/>
<dbReference type="OrthoDB" id="9048943at2759"/>
<feature type="domain" description="Lipocalin/cytosolic fatty-acid binding" evidence="10">
    <location>
        <begin position="227"/>
        <end position="369"/>
    </location>
</feature>
<comment type="similarity">
    <text evidence="2 8">Belongs to the calycin superfamily. Lipocalin family.</text>
</comment>
<evidence type="ECO:0000256" key="7">
    <source>
        <dbReference type="ARBA" id="ARBA00023180"/>
    </source>
</evidence>
<organism evidence="11 12">
    <name type="scientific">Pteropus vampyrus</name>
    <name type="common">Large flying fox</name>
    <dbReference type="NCBI Taxonomy" id="132908"/>
    <lineage>
        <taxon>Eukaryota</taxon>
        <taxon>Metazoa</taxon>
        <taxon>Chordata</taxon>
        <taxon>Craniata</taxon>
        <taxon>Vertebrata</taxon>
        <taxon>Euteleostomi</taxon>
        <taxon>Mammalia</taxon>
        <taxon>Eutheria</taxon>
        <taxon>Laurasiatheria</taxon>
        <taxon>Chiroptera</taxon>
        <taxon>Yinpterochiroptera</taxon>
        <taxon>Pteropodoidea</taxon>
        <taxon>Pteropodidae</taxon>
        <taxon>Pteropodinae</taxon>
        <taxon>Pteropus</taxon>
    </lineage>
</organism>
<dbReference type="InterPro" id="IPR022272">
    <property type="entry name" value="Lipocalin_CS"/>
</dbReference>
<evidence type="ECO:0000256" key="1">
    <source>
        <dbReference type="ARBA" id="ARBA00004613"/>
    </source>
</evidence>
<evidence type="ECO:0000256" key="5">
    <source>
        <dbReference type="ARBA" id="ARBA00022729"/>
    </source>
</evidence>
<evidence type="ECO:0000256" key="2">
    <source>
        <dbReference type="ARBA" id="ARBA00006889"/>
    </source>
</evidence>
<evidence type="ECO:0000313" key="11">
    <source>
        <dbReference type="Proteomes" id="UP000515202"/>
    </source>
</evidence>
<dbReference type="PANTHER" id="PTHR11430">
    <property type="entry name" value="LIPOCALIN"/>
    <property type="match status" value="1"/>
</dbReference>
<dbReference type="GeneID" id="105294823"/>
<dbReference type="CDD" id="cd19457">
    <property type="entry name" value="lipocalin_2-like"/>
    <property type="match status" value="1"/>
</dbReference>
<name>A0A6P3QSM7_PTEVA</name>
<evidence type="ECO:0000259" key="10">
    <source>
        <dbReference type="Pfam" id="PF00061"/>
    </source>
</evidence>
<accession>A0A6P3QSM7</accession>
<dbReference type="InterPro" id="IPR002345">
    <property type="entry name" value="Lipocalin"/>
</dbReference>
<keyword evidence="6" id="KW-1015">Disulfide bond</keyword>
<dbReference type="SUPFAM" id="SSF50814">
    <property type="entry name" value="Lipocalins"/>
    <property type="match status" value="1"/>
</dbReference>
<evidence type="ECO:0000256" key="3">
    <source>
        <dbReference type="ARBA" id="ARBA00022448"/>
    </source>
</evidence>
<gene>
    <name evidence="12" type="primary">LCN2</name>
</gene>
<reference evidence="12" key="1">
    <citation type="submission" date="2025-08" db="UniProtKB">
        <authorList>
            <consortium name="RefSeq"/>
        </authorList>
    </citation>
    <scope>IDENTIFICATION</scope>
    <source>
        <tissue evidence="12">Kidney</tissue>
    </source>
</reference>
<dbReference type="RefSeq" id="XP_011362518.1">
    <property type="nucleotide sequence ID" value="XM_011364216.2"/>
</dbReference>
<dbReference type="PANTHER" id="PTHR11430:SF13">
    <property type="entry name" value="NEUTROPHIL GELATINASE-ASSOCIATED LIPOCALIN"/>
    <property type="match status" value="1"/>
</dbReference>
<keyword evidence="3" id="KW-0813">Transport</keyword>
<proteinExistence type="inferred from homology"/>
<feature type="compositionally biased region" description="Polar residues" evidence="9">
    <location>
        <begin position="134"/>
        <end position="148"/>
    </location>
</feature>
<dbReference type="InterPro" id="IPR003087">
    <property type="entry name" value="LCN2/LCN12"/>
</dbReference>
<dbReference type="Gene3D" id="2.40.128.20">
    <property type="match status" value="1"/>
</dbReference>
<dbReference type="PRINTS" id="PR00179">
    <property type="entry name" value="LIPOCALIN"/>
</dbReference>
<evidence type="ECO:0000256" key="8">
    <source>
        <dbReference type="RuleBase" id="RU003695"/>
    </source>
</evidence>
<keyword evidence="11" id="KW-1185">Reference proteome</keyword>